<evidence type="ECO:0000256" key="1">
    <source>
        <dbReference type="SAM" id="SignalP"/>
    </source>
</evidence>
<dbReference type="RefSeq" id="WP_344035563.1">
    <property type="nucleotide sequence ID" value="NZ_BAAAKE010000003.1"/>
</dbReference>
<evidence type="ECO:0000313" key="2">
    <source>
        <dbReference type="EMBL" id="MFC5059513.1"/>
    </source>
</evidence>
<gene>
    <name evidence="2" type="ORF">ACFPFM_37845</name>
</gene>
<dbReference type="EMBL" id="JBHSJB010000042">
    <property type="protein sequence ID" value="MFC5059513.1"/>
    <property type="molecule type" value="Genomic_DNA"/>
</dbReference>
<feature type="signal peptide" evidence="1">
    <location>
        <begin position="1"/>
        <end position="25"/>
    </location>
</feature>
<protein>
    <submittedName>
        <fullName evidence="2">Uncharacterized protein</fullName>
    </submittedName>
</protein>
<proteinExistence type="predicted"/>
<dbReference type="Proteomes" id="UP001595833">
    <property type="component" value="Unassembled WGS sequence"/>
</dbReference>
<comment type="caution">
    <text evidence="2">The sequence shown here is derived from an EMBL/GenBank/DDBJ whole genome shotgun (WGS) entry which is preliminary data.</text>
</comment>
<accession>A0ABV9Y9V9</accession>
<keyword evidence="3" id="KW-1185">Reference proteome</keyword>
<sequence length="65" mass="6200">MNVRAKLLTTAVAALLPAGVAVGYAARSAGPPAAPAPGAVSGPRLVVPSNGVLSTVARSDPGGPR</sequence>
<organism evidence="2 3">
    <name type="scientific">Saccharothrix xinjiangensis</name>
    <dbReference type="NCBI Taxonomy" id="204798"/>
    <lineage>
        <taxon>Bacteria</taxon>
        <taxon>Bacillati</taxon>
        <taxon>Actinomycetota</taxon>
        <taxon>Actinomycetes</taxon>
        <taxon>Pseudonocardiales</taxon>
        <taxon>Pseudonocardiaceae</taxon>
        <taxon>Saccharothrix</taxon>
    </lineage>
</organism>
<name>A0ABV9Y9V9_9PSEU</name>
<evidence type="ECO:0000313" key="3">
    <source>
        <dbReference type="Proteomes" id="UP001595833"/>
    </source>
</evidence>
<reference evidence="3" key="1">
    <citation type="journal article" date="2019" name="Int. J. Syst. Evol. Microbiol.">
        <title>The Global Catalogue of Microorganisms (GCM) 10K type strain sequencing project: providing services to taxonomists for standard genome sequencing and annotation.</title>
        <authorList>
            <consortium name="The Broad Institute Genomics Platform"/>
            <consortium name="The Broad Institute Genome Sequencing Center for Infectious Disease"/>
            <person name="Wu L."/>
            <person name="Ma J."/>
        </authorList>
    </citation>
    <scope>NUCLEOTIDE SEQUENCE [LARGE SCALE GENOMIC DNA]</scope>
    <source>
        <strain evidence="3">KCTC 12848</strain>
    </source>
</reference>
<feature type="chain" id="PRO_5045653176" evidence="1">
    <location>
        <begin position="26"/>
        <end position="65"/>
    </location>
</feature>
<keyword evidence="1" id="KW-0732">Signal</keyword>